<evidence type="ECO:0000256" key="2">
    <source>
        <dbReference type="ARBA" id="ARBA00023002"/>
    </source>
</evidence>
<keyword evidence="2" id="KW-0560">Oxidoreductase</keyword>
<proteinExistence type="predicted"/>
<dbReference type="OrthoDB" id="9801783at2"/>
<name>A0A1G6PSE7_NIADE</name>
<evidence type="ECO:0000256" key="1">
    <source>
        <dbReference type="ARBA" id="ARBA00022723"/>
    </source>
</evidence>
<keyword evidence="3" id="KW-0520">NAD</keyword>
<dbReference type="EMBL" id="FMZO01000004">
    <property type="protein sequence ID" value="SDC82881.1"/>
    <property type="molecule type" value="Genomic_DNA"/>
</dbReference>
<dbReference type="PANTHER" id="PTHR30004:SF6">
    <property type="entry name" value="D-THREONATE 4-PHOSPHATE DEHYDROGENASE"/>
    <property type="match status" value="1"/>
</dbReference>
<dbReference type="GO" id="GO:0051287">
    <property type="term" value="F:NAD binding"/>
    <property type="evidence" value="ECO:0007669"/>
    <property type="project" value="InterPro"/>
</dbReference>
<accession>A0A1G6PSE7</accession>
<protein>
    <submittedName>
        <fullName evidence="4">4-hydroxythreonine-4-phosphate dehydrogenase</fullName>
    </submittedName>
</protein>
<keyword evidence="1" id="KW-0479">Metal-binding</keyword>
<keyword evidence="5" id="KW-1185">Reference proteome</keyword>
<reference evidence="5" key="1">
    <citation type="submission" date="2016-10" db="EMBL/GenBank/DDBJ databases">
        <authorList>
            <person name="Varghese N."/>
            <person name="Submissions S."/>
        </authorList>
    </citation>
    <scope>NUCLEOTIDE SEQUENCE [LARGE SCALE GENOMIC DNA]</scope>
    <source>
        <strain evidence="5">DSM 25811 / CCM 8410 / LMG 26954 / E90</strain>
    </source>
</reference>
<sequence length="361" mass="39812">MTYKQKPVIGITSGDLNGIGIELIVKTFSDARLLDICTPVIFANNKVVNFYRKTLPESNFSFYHTREFEKINPKQVTIFNCWEEEVNITPGILNETGGRYAVAALQTAIEALKEKKIEGLVTAPIHKSNVQSEQFSYTGHTPYLKASFNAKDVVMMMCAENMRVALLTEHIPISEVARHITAEAILSKLVIINSSLQRDFGISKPRIAVLGLNPHAGDEGLVGNEEQTIIAPAVKQARNRNILAFGPYSADAFFARGQYEKFDAVLAMYHDQGLIPFKSLAQGEGINYTAGLDIVRTSPDHGVAFDIAGKGLADAGSFQQAVYTCADIISQRAEYGEQRANPLRKVSPDVVSRLEDEKIEE</sequence>
<dbReference type="AlphaFoldDB" id="A0A1G6PSE7"/>
<dbReference type="SUPFAM" id="SSF53659">
    <property type="entry name" value="Isocitrate/Isopropylmalate dehydrogenase-like"/>
    <property type="match status" value="1"/>
</dbReference>
<evidence type="ECO:0000313" key="4">
    <source>
        <dbReference type="EMBL" id="SDC82881.1"/>
    </source>
</evidence>
<dbReference type="GO" id="GO:0046872">
    <property type="term" value="F:metal ion binding"/>
    <property type="evidence" value="ECO:0007669"/>
    <property type="project" value="UniProtKB-KW"/>
</dbReference>
<dbReference type="NCBIfam" id="TIGR00557">
    <property type="entry name" value="pdxA"/>
    <property type="match status" value="1"/>
</dbReference>
<dbReference type="GO" id="GO:0016491">
    <property type="term" value="F:oxidoreductase activity"/>
    <property type="evidence" value="ECO:0007669"/>
    <property type="project" value="UniProtKB-KW"/>
</dbReference>
<dbReference type="RefSeq" id="WP_090389765.1">
    <property type="nucleotide sequence ID" value="NZ_FMZO01000004.1"/>
</dbReference>
<dbReference type="InterPro" id="IPR005255">
    <property type="entry name" value="PdxA_fam"/>
</dbReference>
<gene>
    <name evidence="4" type="ORF">SAMN04487894_104144</name>
</gene>
<evidence type="ECO:0000256" key="3">
    <source>
        <dbReference type="ARBA" id="ARBA00023027"/>
    </source>
</evidence>
<dbReference type="PANTHER" id="PTHR30004">
    <property type="entry name" value="4-HYDROXYTHREONINE-4-PHOSPHATE DEHYDROGENASE"/>
    <property type="match status" value="1"/>
</dbReference>
<dbReference type="Gene3D" id="3.40.718.10">
    <property type="entry name" value="Isopropylmalate Dehydrogenase"/>
    <property type="match status" value="1"/>
</dbReference>
<dbReference type="Pfam" id="PF04166">
    <property type="entry name" value="PdxA"/>
    <property type="match status" value="1"/>
</dbReference>
<dbReference type="Proteomes" id="UP000198757">
    <property type="component" value="Unassembled WGS sequence"/>
</dbReference>
<dbReference type="STRING" id="1285928.SAMN04487894_104144"/>
<evidence type="ECO:0000313" key="5">
    <source>
        <dbReference type="Proteomes" id="UP000198757"/>
    </source>
</evidence>
<organism evidence="4 5">
    <name type="scientific">Niabella drilacis (strain DSM 25811 / CCM 8410 / CCUG 62505 / LMG 26954 / E90)</name>
    <dbReference type="NCBI Taxonomy" id="1285928"/>
    <lineage>
        <taxon>Bacteria</taxon>
        <taxon>Pseudomonadati</taxon>
        <taxon>Bacteroidota</taxon>
        <taxon>Chitinophagia</taxon>
        <taxon>Chitinophagales</taxon>
        <taxon>Chitinophagaceae</taxon>
        <taxon>Niabella</taxon>
    </lineage>
</organism>